<dbReference type="FunFam" id="2.40.110.10:FF:000001">
    <property type="entry name" value="Acyl-CoA dehydrogenase, mitochondrial"/>
    <property type="match status" value="1"/>
</dbReference>
<reference evidence="10 11" key="1">
    <citation type="submission" date="2011-10" db="EMBL/GenBank/DDBJ databases">
        <title>Metabolic and evolutionary patterns in the extreme acidophile Ferroplasma acidiphilum.</title>
        <authorList>
            <person name="Golyshina O.V."/>
            <person name="Kozyavkin S.A."/>
            <person name="Tatusov R.L."/>
            <person name="Slesarev A.I."/>
            <person name="Golyshin P.N."/>
        </authorList>
    </citation>
    <scope>NUCLEOTIDE SEQUENCE [LARGE SCALE GENOMIC DNA]</scope>
    <source>
        <strain evidence="11">Y</strain>
    </source>
</reference>
<dbReference type="InterPro" id="IPR036250">
    <property type="entry name" value="AcylCo_DH-like_C"/>
</dbReference>
<dbReference type="GO" id="GO:0003995">
    <property type="term" value="F:acyl-CoA dehydrogenase activity"/>
    <property type="evidence" value="ECO:0007669"/>
    <property type="project" value="InterPro"/>
</dbReference>
<dbReference type="RefSeq" id="WP_081141648.1">
    <property type="nucleotide sequence ID" value="NZ_CP015363.1"/>
</dbReference>
<evidence type="ECO:0000256" key="3">
    <source>
        <dbReference type="ARBA" id="ARBA00022630"/>
    </source>
</evidence>
<evidence type="ECO:0000259" key="7">
    <source>
        <dbReference type="Pfam" id="PF00441"/>
    </source>
</evidence>
<sequence>MFEEYDEYRNKIREFALKEFTEDVAADYDRKEAYPDELRKKSLSLGIVDMQNPAKVMIGIEELCRVDAGLGIALTTPYFGSEVIMLFGSDAQKAILEDVYKGKYILGLGVTEPSGGSDVAGLKTTAKKQGNKYILNGSKMFITNGSIADYLVVLARTSEDSNPHHGLSTFLVNTKLKGFKANKLVDKLGVRATNTAELQFNNIELSEDDLIGEEGKGFYYIMMFFNISRIYVAAQSLGIARGAFDKIKSYIKENNIKDEESMFRLSDVGTRIEATRQMTYNAATYLFEFKPKPELTSMAKAYGSETAVYAAESAMEILGDHSAYEDVQRIFRNAKIMEIWEGTSEIEKLVIARYILKGE</sequence>
<dbReference type="Proteomes" id="UP000192050">
    <property type="component" value="Chromosome"/>
</dbReference>
<keyword evidence="5 6" id="KW-0560">Oxidoreductase</keyword>
<name>A0A1V0N2R6_9ARCH</name>
<evidence type="ECO:0000256" key="6">
    <source>
        <dbReference type="RuleBase" id="RU362125"/>
    </source>
</evidence>
<dbReference type="InterPro" id="IPR046373">
    <property type="entry name" value="Acyl-CoA_Oxase/DH_mid-dom_sf"/>
</dbReference>
<organism evidence="10 11">
    <name type="scientific">Ferroplasma acidiphilum</name>
    <dbReference type="NCBI Taxonomy" id="74969"/>
    <lineage>
        <taxon>Archaea</taxon>
        <taxon>Methanobacteriati</taxon>
        <taxon>Thermoplasmatota</taxon>
        <taxon>Thermoplasmata</taxon>
        <taxon>Thermoplasmatales</taxon>
        <taxon>Ferroplasmaceae</taxon>
        <taxon>Ferroplasma</taxon>
    </lineage>
</organism>
<feature type="domain" description="Acyl-CoA oxidase/dehydrogenase middle" evidence="8">
    <location>
        <begin position="108"/>
        <end position="202"/>
    </location>
</feature>
<dbReference type="AlphaFoldDB" id="A0A1V0N2R6"/>
<evidence type="ECO:0000256" key="4">
    <source>
        <dbReference type="ARBA" id="ARBA00022827"/>
    </source>
</evidence>
<keyword evidence="11" id="KW-1185">Reference proteome</keyword>
<dbReference type="Gene3D" id="2.40.110.10">
    <property type="entry name" value="Butyryl-CoA Dehydrogenase, subunit A, domain 2"/>
    <property type="match status" value="1"/>
</dbReference>
<accession>A0A1V0N2R6</accession>
<dbReference type="InterPro" id="IPR006091">
    <property type="entry name" value="Acyl-CoA_Oxase/DH_mid-dom"/>
</dbReference>
<dbReference type="GO" id="GO:0050660">
    <property type="term" value="F:flavin adenine dinucleotide binding"/>
    <property type="evidence" value="ECO:0007669"/>
    <property type="project" value="InterPro"/>
</dbReference>
<keyword evidence="4 6" id="KW-0274">FAD</keyword>
<dbReference type="Pfam" id="PF00441">
    <property type="entry name" value="Acyl-CoA_dh_1"/>
    <property type="match status" value="1"/>
</dbReference>
<dbReference type="Pfam" id="PF02771">
    <property type="entry name" value="Acyl-CoA_dh_N"/>
    <property type="match status" value="1"/>
</dbReference>
<dbReference type="PANTHER" id="PTHR43884">
    <property type="entry name" value="ACYL-COA DEHYDROGENASE"/>
    <property type="match status" value="1"/>
</dbReference>
<feature type="domain" description="Acyl-CoA dehydrogenase/oxidase N-terminal" evidence="9">
    <location>
        <begin position="3"/>
        <end position="94"/>
    </location>
</feature>
<dbReference type="Pfam" id="PF02770">
    <property type="entry name" value="Acyl-CoA_dh_M"/>
    <property type="match status" value="1"/>
</dbReference>
<gene>
    <name evidence="10" type="ORF">FAD_0514</name>
</gene>
<dbReference type="InterPro" id="IPR006089">
    <property type="entry name" value="Acyl-CoA_DH_CS"/>
</dbReference>
<dbReference type="SUPFAM" id="SSF56645">
    <property type="entry name" value="Acyl-CoA dehydrogenase NM domain-like"/>
    <property type="match status" value="1"/>
</dbReference>
<dbReference type="OrthoDB" id="275197at2157"/>
<dbReference type="InterPro" id="IPR009075">
    <property type="entry name" value="AcylCo_DH/oxidase_C"/>
</dbReference>
<evidence type="ECO:0000256" key="2">
    <source>
        <dbReference type="ARBA" id="ARBA00009347"/>
    </source>
</evidence>
<dbReference type="Gene3D" id="1.20.140.10">
    <property type="entry name" value="Butyryl-CoA Dehydrogenase, subunit A, domain 3"/>
    <property type="match status" value="1"/>
</dbReference>
<dbReference type="EMBL" id="CP015363">
    <property type="protein sequence ID" value="ARD84428.1"/>
    <property type="molecule type" value="Genomic_DNA"/>
</dbReference>
<dbReference type="PANTHER" id="PTHR43884:SF12">
    <property type="entry name" value="ISOVALERYL-COA DEHYDROGENASE, MITOCHONDRIAL-RELATED"/>
    <property type="match status" value="1"/>
</dbReference>
<evidence type="ECO:0000256" key="5">
    <source>
        <dbReference type="ARBA" id="ARBA00023002"/>
    </source>
</evidence>
<evidence type="ECO:0000259" key="9">
    <source>
        <dbReference type="Pfam" id="PF02771"/>
    </source>
</evidence>
<feature type="domain" description="Acyl-CoA dehydrogenase/oxidase C-terminal" evidence="7">
    <location>
        <begin position="215"/>
        <end position="355"/>
    </location>
</feature>
<dbReference type="STRING" id="74969.FAD_0514"/>
<dbReference type="InterPro" id="IPR009100">
    <property type="entry name" value="AcylCoA_DH/oxidase_NM_dom_sf"/>
</dbReference>
<dbReference type="GeneID" id="84217097"/>
<keyword evidence="3 6" id="KW-0285">Flavoprotein</keyword>
<dbReference type="PROSITE" id="PS00072">
    <property type="entry name" value="ACYL_COA_DH_1"/>
    <property type="match status" value="1"/>
</dbReference>
<comment type="similarity">
    <text evidence="2 6">Belongs to the acyl-CoA dehydrogenase family.</text>
</comment>
<evidence type="ECO:0000313" key="11">
    <source>
        <dbReference type="Proteomes" id="UP000192050"/>
    </source>
</evidence>
<dbReference type="SUPFAM" id="SSF47203">
    <property type="entry name" value="Acyl-CoA dehydrogenase C-terminal domain-like"/>
    <property type="match status" value="1"/>
</dbReference>
<comment type="cofactor">
    <cofactor evidence="1 6">
        <name>FAD</name>
        <dbReference type="ChEBI" id="CHEBI:57692"/>
    </cofactor>
</comment>
<protein>
    <submittedName>
        <fullName evidence="10">Acyl-CoA dehydrogenase</fullName>
    </submittedName>
</protein>
<dbReference type="InterPro" id="IPR013786">
    <property type="entry name" value="AcylCoA_DH/ox_N"/>
</dbReference>
<dbReference type="InterPro" id="IPR037069">
    <property type="entry name" value="AcylCoA_DH/ox_N_sf"/>
</dbReference>
<evidence type="ECO:0000259" key="8">
    <source>
        <dbReference type="Pfam" id="PF02770"/>
    </source>
</evidence>
<dbReference type="KEGG" id="fai:FAD_0514"/>
<dbReference type="Gene3D" id="1.10.540.10">
    <property type="entry name" value="Acyl-CoA dehydrogenase/oxidase, N-terminal domain"/>
    <property type="match status" value="1"/>
</dbReference>
<evidence type="ECO:0000256" key="1">
    <source>
        <dbReference type="ARBA" id="ARBA00001974"/>
    </source>
</evidence>
<evidence type="ECO:0000313" key="10">
    <source>
        <dbReference type="EMBL" id="ARD84428.1"/>
    </source>
</evidence>
<proteinExistence type="inferred from homology"/>